<feature type="signal peptide" evidence="2">
    <location>
        <begin position="1"/>
        <end position="24"/>
    </location>
</feature>
<dbReference type="EMBL" id="SKFH01000028">
    <property type="protein sequence ID" value="TCZ68323.1"/>
    <property type="molecule type" value="Genomic_DNA"/>
</dbReference>
<evidence type="ECO:0000256" key="1">
    <source>
        <dbReference type="ARBA" id="ARBA00008061"/>
    </source>
</evidence>
<dbReference type="InterPro" id="IPR049117">
    <property type="entry name" value="pulA_all-beta"/>
</dbReference>
<dbReference type="EC" id="3.2.1.41" evidence="4"/>
<dbReference type="RefSeq" id="WP_131852890.1">
    <property type="nucleotide sequence ID" value="NZ_SKFH01000028.1"/>
</dbReference>
<feature type="domain" description="Glycosyl hydrolase family 13 catalytic" evidence="3">
    <location>
        <begin position="176"/>
        <end position="559"/>
    </location>
</feature>
<dbReference type="SUPFAM" id="SSF81296">
    <property type="entry name" value="E set domains"/>
    <property type="match status" value="1"/>
</dbReference>
<dbReference type="Gene3D" id="2.60.40.1180">
    <property type="entry name" value="Golgi alpha-mannosidase II"/>
    <property type="match status" value="1"/>
</dbReference>
<dbReference type="Gene3D" id="2.60.40.10">
    <property type="entry name" value="Immunoglobulins"/>
    <property type="match status" value="1"/>
</dbReference>
<dbReference type="InterPro" id="IPR011840">
    <property type="entry name" value="PulA_typeI"/>
</dbReference>
<dbReference type="CDD" id="cd11341">
    <property type="entry name" value="AmyAc_Pullulanase_LD-like"/>
    <property type="match status" value="1"/>
</dbReference>
<dbReference type="CDD" id="cd02860">
    <property type="entry name" value="E_set_Pullulanase"/>
    <property type="match status" value="1"/>
</dbReference>
<dbReference type="Proteomes" id="UP000295164">
    <property type="component" value="Unassembled WGS sequence"/>
</dbReference>
<reference evidence="4 5" key="1">
    <citation type="submission" date="2019-03" db="EMBL/GenBank/DDBJ databases">
        <authorList>
            <person name="Kim M.K.M."/>
        </authorList>
    </citation>
    <scope>NUCLEOTIDE SEQUENCE [LARGE SCALE GENOMIC DNA]</scope>
    <source>
        <strain evidence="4 5">17J68-15</strain>
    </source>
</reference>
<feature type="chain" id="PRO_5020866541" evidence="2">
    <location>
        <begin position="25"/>
        <end position="659"/>
    </location>
</feature>
<dbReference type="InterPro" id="IPR014756">
    <property type="entry name" value="Ig_E-set"/>
</dbReference>
<proteinExistence type="inferred from homology"/>
<keyword evidence="2" id="KW-0732">Signal</keyword>
<dbReference type="InterPro" id="IPR004193">
    <property type="entry name" value="Glyco_hydro_13_N"/>
</dbReference>
<dbReference type="GO" id="GO:0005975">
    <property type="term" value="P:carbohydrate metabolic process"/>
    <property type="evidence" value="ECO:0007669"/>
    <property type="project" value="InterPro"/>
</dbReference>
<dbReference type="Pfam" id="PF02922">
    <property type="entry name" value="CBM_48"/>
    <property type="match status" value="1"/>
</dbReference>
<evidence type="ECO:0000256" key="2">
    <source>
        <dbReference type="SAM" id="SignalP"/>
    </source>
</evidence>
<dbReference type="GO" id="GO:0051060">
    <property type="term" value="F:pullulanase activity"/>
    <property type="evidence" value="ECO:0007669"/>
    <property type="project" value="UniProtKB-EC"/>
</dbReference>
<dbReference type="SMART" id="SM00642">
    <property type="entry name" value="Aamy"/>
    <property type="match status" value="1"/>
</dbReference>
<dbReference type="SUPFAM" id="SSF51445">
    <property type="entry name" value="(Trans)glycosidases"/>
    <property type="match status" value="1"/>
</dbReference>
<dbReference type="InterPro" id="IPR013780">
    <property type="entry name" value="Glyco_hydro_b"/>
</dbReference>
<keyword evidence="4" id="KW-0326">Glycosidase</keyword>
<dbReference type="InterPro" id="IPR013783">
    <property type="entry name" value="Ig-like_fold"/>
</dbReference>
<dbReference type="Pfam" id="PF21653">
    <property type="entry name" value="pulA_all-beta"/>
    <property type="match status" value="1"/>
</dbReference>
<sequence>MRKLLLPVCLCCLLLSLCPVRAGAQEPVYQGKDLGVHYRPKQTRFKVWAPTADTVVLRIYGSGTGGDALQTVHLAKGEEGSWYALVDGDLKARYYTFQTIQGGNASLEVPDPYAIAVGVNGKRGMIVDLEELAPAGWLKDKRPALKRPTDIVLYELHVRDLSMNANSGIRLKGKYGGLAERGTKGPAGLATGLDHIRELGITHVHLLPAFDHNSIDESKTLAPFNWGYDPLNYNVPEGSYSTNASDGRVRIREFRQMVQTLHRAGLRVVMDVVYNHTSDIRHSVFEQMAPGYFHRKTTDGGWANGSGCGNETASEKAMMRKYMVESVLHWAREYHIDGFRFDLMGLHDIGTMNAISDSLHRIDPTIFIYGEGWTAGDTPLPEAQRAVKKNVPQLRGVAAFSDDIRDALRGPFSDDKVSGFISGQAGTRESLKFGIAGSVRHPQVDYSKVAYSKAPWANEPSQTISYVSCHDDPTLFDRIRLSNPSATEKQVIAMDKLAQTAVLTAQGVAFIHAGEEFLRTKGLMHNSYNAPDSVNALDWAQKARYQSVFRYYQGLIALRRNHAAFRMPSAALIRKHLAFGPETDPLLLTYRISGAPGDSWKDVLVLLNGALESKEVQLPAGKWTLAADGQQVNERGIRTVSGGKVQLPASTGWVLFRKQ</sequence>
<dbReference type="PANTHER" id="PTHR43002">
    <property type="entry name" value="GLYCOGEN DEBRANCHING ENZYME"/>
    <property type="match status" value="1"/>
</dbReference>
<keyword evidence="4" id="KW-0378">Hydrolase</keyword>
<evidence type="ECO:0000259" key="3">
    <source>
        <dbReference type="SMART" id="SM00642"/>
    </source>
</evidence>
<gene>
    <name evidence="4" type="primary">pulA</name>
    <name evidence="4" type="ORF">E0486_14100</name>
</gene>
<comment type="caution">
    <text evidence="4">The sequence shown here is derived from an EMBL/GenBank/DDBJ whole genome shotgun (WGS) entry which is preliminary data.</text>
</comment>
<evidence type="ECO:0000313" key="4">
    <source>
        <dbReference type="EMBL" id="TCZ68323.1"/>
    </source>
</evidence>
<keyword evidence="5" id="KW-1185">Reference proteome</keyword>
<dbReference type="OrthoDB" id="9761875at2"/>
<protein>
    <submittedName>
        <fullName evidence="4">Type I pullulanase</fullName>
        <ecNumber evidence="4">3.2.1.41</ecNumber>
    </submittedName>
</protein>
<dbReference type="NCBIfam" id="TIGR02104">
    <property type="entry name" value="pulA_typeI"/>
    <property type="match status" value="1"/>
</dbReference>
<accession>A0A4R4DXS1</accession>
<comment type="similarity">
    <text evidence="1">Belongs to the glycosyl hydrolase 13 family.</text>
</comment>
<dbReference type="AlphaFoldDB" id="A0A4R4DXS1"/>
<evidence type="ECO:0000313" key="5">
    <source>
        <dbReference type="Proteomes" id="UP000295164"/>
    </source>
</evidence>
<name>A0A4R4DXS1_9BACT</name>
<dbReference type="Gene3D" id="3.20.20.80">
    <property type="entry name" value="Glycosidases"/>
    <property type="match status" value="1"/>
</dbReference>
<dbReference type="InterPro" id="IPR017853">
    <property type="entry name" value="GH"/>
</dbReference>
<dbReference type="InterPro" id="IPR006047">
    <property type="entry name" value="GH13_cat_dom"/>
</dbReference>
<organism evidence="4 5">
    <name type="scientific">Flaviaesturariibacter aridisoli</name>
    <dbReference type="NCBI Taxonomy" id="2545761"/>
    <lineage>
        <taxon>Bacteria</taxon>
        <taxon>Pseudomonadati</taxon>
        <taxon>Bacteroidota</taxon>
        <taxon>Chitinophagia</taxon>
        <taxon>Chitinophagales</taxon>
        <taxon>Chitinophagaceae</taxon>
        <taxon>Flaviaestuariibacter</taxon>
    </lineage>
</organism>
<dbReference type="Pfam" id="PF00128">
    <property type="entry name" value="Alpha-amylase"/>
    <property type="match status" value="1"/>
</dbReference>